<feature type="transmembrane region" description="Helical" evidence="11">
    <location>
        <begin position="598"/>
        <end position="625"/>
    </location>
</feature>
<feature type="region of interest" description="Disordered" evidence="10">
    <location>
        <begin position="970"/>
        <end position="1002"/>
    </location>
</feature>
<protein>
    <recommendedName>
        <fullName evidence="17">DUF221-domain-containing protein</fullName>
    </recommendedName>
</protein>
<keyword evidence="5" id="KW-0106">Calcium</keyword>
<evidence type="ECO:0000256" key="9">
    <source>
        <dbReference type="ARBA" id="ARBA00023303"/>
    </source>
</evidence>
<keyword evidence="6 11" id="KW-1133">Transmembrane helix</keyword>
<name>A0A5N6L5T4_9ROSI</name>
<feature type="transmembrane region" description="Helical" evidence="11">
    <location>
        <begin position="34"/>
        <end position="55"/>
    </location>
</feature>
<feature type="transmembrane region" description="Helical" evidence="11">
    <location>
        <begin position="119"/>
        <end position="137"/>
    </location>
</feature>
<gene>
    <name evidence="15" type="ORF">FH972_026921</name>
</gene>
<reference evidence="15 16" key="1">
    <citation type="submission" date="2019-06" db="EMBL/GenBank/DDBJ databases">
        <title>A chromosomal-level reference genome of Carpinus fangiana (Coryloideae, Betulaceae).</title>
        <authorList>
            <person name="Yang X."/>
            <person name="Wang Z."/>
            <person name="Zhang L."/>
            <person name="Hao G."/>
            <person name="Liu J."/>
            <person name="Yang Y."/>
        </authorList>
    </citation>
    <scope>NUCLEOTIDE SEQUENCE [LARGE SCALE GENOMIC DNA]</scope>
    <source>
        <strain evidence="15">Cfa_2016G</strain>
        <tissue evidence="15">Leaf</tissue>
    </source>
</reference>
<evidence type="ECO:0000313" key="15">
    <source>
        <dbReference type="EMBL" id="KAB9006567.1"/>
    </source>
</evidence>
<dbReference type="Pfam" id="PF13967">
    <property type="entry name" value="RSN1_TM"/>
    <property type="match status" value="1"/>
</dbReference>
<dbReference type="EMBL" id="VIBQ01000141">
    <property type="protein sequence ID" value="KAB9006567.1"/>
    <property type="molecule type" value="Genomic_DNA"/>
</dbReference>
<dbReference type="PANTHER" id="PTHR13018:SF149">
    <property type="entry name" value="DOMAIN PROTEIN, PUTATIVE (AFU_ORTHOLOGUE AFUA_3G11660)-RELATED"/>
    <property type="match status" value="1"/>
</dbReference>
<evidence type="ECO:0000259" key="12">
    <source>
        <dbReference type="Pfam" id="PF02714"/>
    </source>
</evidence>
<evidence type="ECO:0000259" key="14">
    <source>
        <dbReference type="Pfam" id="PF14703"/>
    </source>
</evidence>
<feature type="transmembrane region" description="Helical" evidence="11">
    <location>
        <begin position="691"/>
        <end position="710"/>
    </location>
</feature>
<dbReference type="Pfam" id="PF02714">
    <property type="entry name" value="RSN1_7TM"/>
    <property type="match status" value="1"/>
</dbReference>
<feature type="transmembrane region" description="Helical" evidence="11">
    <location>
        <begin position="434"/>
        <end position="456"/>
    </location>
</feature>
<evidence type="ECO:0000256" key="2">
    <source>
        <dbReference type="ARBA" id="ARBA00007779"/>
    </source>
</evidence>
<evidence type="ECO:0000256" key="4">
    <source>
        <dbReference type="ARBA" id="ARBA00022692"/>
    </source>
</evidence>
<evidence type="ECO:0008006" key="17">
    <source>
        <dbReference type="Google" id="ProtNLM"/>
    </source>
</evidence>
<keyword evidence="3" id="KW-0813">Transport</keyword>
<dbReference type="InterPro" id="IPR003864">
    <property type="entry name" value="CSC1/OSCA1-like_7TM"/>
</dbReference>
<evidence type="ECO:0000256" key="3">
    <source>
        <dbReference type="ARBA" id="ARBA00022448"/>
    </source>
</evidence>
<evidence type="ECO:0000259" key="13">
    <source>
        <dbReference type="Pfam" id="PF13967"/>
    </source>
</evidence>
<keyword evidence="7" id="KW-0406">Ion transport</keyword>
<dbReference type="AlphaFoldDB" id="A0A5N6L5T4"/>
<proteinExistence type="inferred from homology"/>
<accession>A0A5N6L5T4</accession>
<dbReference type="InterPro" id="IPR032880">
    <property type="entry name" value="CSC1/OSCA1-like_N"/>
</dbReference>
<feature type="region of interest" description="Disordered" evidence="10">
    <location>
        <begin position="851"/>
        <end position="912"/>
    </location>
</feature>
<keyword evidence="16" id="KW-1185">Reference proteome</keyword>
<comment type="similarity">
    <text evidence="2">Belongs to the CSC1 (TC 1.A.17) family.</text>
</comment>
<evidence type="ECO:0000256" key="11">
    <source>
        <dbReference type="SAM" id="Phobius"/>
    </source>
</evidence>
<comment type="subcellular location">
    <subcellularLocation>
        <location evidence="1">Membrane</location>
        <topology evidence="1">Multi-pass membrane protein</topology>
    </subcellularLocation>
</comment>
<dbReference type="Pfam" id="PF14703">
    <property type="entry name" value="PHM7_cyt"/>
    <property type="match status" value="1"/>
</dbReference>
<keyword evidence="8 11" id="KW-0472">Membrane</keyword>
<evidence type="ECO:0000256" key="8">
    <source>
        <dbReference type="ARBA" id="ARBA00023136"/>
    </source>
</evidence>
<evidence type="ECO:0000313" key="16">
    <source>
        <dbReference type="Proteomes" id="UP000327013"/>
    </source>
</evidence>
<feature type="domain" description="CSC1/OSCA1-like cytosolic" evidence="14">
    <location>
        <begin position="208"/>
        <end position="376"/>
    </location>
</feature>
<dbReference type="OrthoDB" id="1689567at2759"/>
<evidence type="ECO:0000256" key="10">
    <source>
        <dbReference type="SAM" id="MobiDB-lite"/>
    </source>
</evidence>
<dbReference type="GO" id="GO:0005227">
    <property type="term" value="F:calcium-activated cation channel activity"/>
    <property type="evidence" value="ECO:0007669"/>
    <property type="project" value="InterPro"/>
</dbReference>
<evidence type="ECO:0000256" key="5">
    <source>
        <dbReference type="ARBA" id="ARBA00022837"/>
    </source>
</evidence>
<keyword evidence="4 11" id="KW-0812">Transmembrane</keyword>
<feature type="transmembrane region" description="Helical" evidence="11">
    <location>
        <begin position="652"/>
        <end position="671"/>
    </location>
</feature>
<dbReference type="InterPro" id="IPR045122">
    <property type="entry name" value="Csc1-like"/>
</dbReference>
<feature type="transmembrane region" description="Helical" evidence="11">
    <location>
        <begin position="483"/>
        <end position="509"/>
    </location>
</feature>
<feature type="domain" description="CSC1/OSCA1-like N-terminal transmembrane" evidence="13">
    <location>
        <begin position="33"/>
        <end position="184"/>
    </location>
</feature>
<evidence type="ECO:0000256" key="7">
    <source>
        <dbReference type="ARBA" id="ARBA00023065"/>
    </source>
</evidence>
<keyword evidence="9" id="KW-0407">Ion channel</keyword>
<organism evidence="15 16">
    <name type="scientific">Carpinus fangiana</name>
    <dbReference type="NCBI Taxonomy" id="176857"/>
    <lineage>
        <taxon>Eukaryota</taxon>
        <taxon>Viridiplantae</taxon>
        <taxon>Streptophyta</taxon>
        <taxon>Embryophyta</taxon>
        <taxon>Tracheophyta</taxon>
        <taxon>Spermatophyta</taxon>
        <taxon>Magnoliopsida</taxon>
        <taxon>eudicotyledons</taxon>
        <taxon>Gunneridae</taxon>
        <taxon>Pentapetalae</taxon>
        <taxon>rosids</taxon>
        <taxon>fabids</taxon>
        <taxon>Fagales</taxon>
        <taxon>Betulaceae</taxon>
        <taxon>Carpinus</taxon>
    </lineage>
</organism>
<feature type="transmembrane region" description="Helical" evidence="11">
    <location>
        <begin position="389"/>
        <end position="414"/>
    </location>
</feature>
<feature type="compositionally biased region" description="Basic and acidic residues" evidence="10">
    <location>
        <begin position="851"/>
        <end position="864"/>
    </location>
</feature>
<feature type="compositionally biased region" description="Low complexity" evidence="10">
    <location>
        <begin position="866"/>
        <end position="881"/>
    </location>
</feature>
<evidence type="ECO:0000256" key="1">
    <source>
        <dbReference type="ARBA" id="ARBA00004141"/>
    </source>
</evidence>
<feature type="transmembrane region" description="Helical" evidence="11">
    <location>
        <begin position="164"/>
        <end position="183"/>
    </location>
</feature>
<dbReference type="Proteomes" id="UP000327013">
    <property type="component" value="Unassembled WGS sequence"/>
</dbReference>
<evidence type="ECO:0000256" key="6">
    <source>
        <dbReference type="ARBA" id="ARBA00022989"/>
    </source>
</evidence>
<dbReference type="InterPro" id="IPR027815">
    <property type="entry name" value="CSC1/OSCA1-like_cyt"/>
</dbReference>
<feature type="domain" description="CSC1/OSCA1-like 7TM region" evidence="12">
    <location>
        <begin position="389"/>
        <end position="669"/>
    </location>
</feature>
<comment type="caution">
    <text evidence="15">The sequence shown here is derived from an EMBL/GenBank/DDBJ whole genome shotgun (WGS) entry which is preliminary data.</text>
</comment>
<sequence>MSETSTTTPSSDTGNEFLDLISDPFSSEVQQTSFYASLGYSLLITGLLFLLFCWFRPRNRAVYAPRAKHADDRHAPPTIGRGLFTWFGPVRTAKDFDMVEKIGMDAVIFLRFLRMLRNIFLVLSPVGLAVLIPTNLIGQHDTNSYGKISWLTKLTPQYISGSRFWVFSILCYVFDAIVLYFIWQNYRAVLKLRRLYFNSTEYQASLHSRTLLVTQVPKEHRTDEGLSLLAESAKPTDEGRPRAAIARNVKDLPALIEEHEEAVEKLEGYLAKYLARPDHPLPTKRPLCKPFKKDKARTSEHKVDAIEYLTLRIKELEREIKEVRQTLDQRNPMPYGFASYSRIEDAHAVAFATKNKGPQATRIRLAPKTNDLIWNNLHVTEKERRNKGFWAGLVMTLLTIAYIIPNILIAVFLSNLGHLAQVWKGFQGTFQAHSTWWAIAQGIIAPGIQTLFYLFLPSIFRRLFHKSGDHTKSSRERHVTARLYAFFVFNNLIVFSVFSTIWTFVAALIDAGRQNSNTWDTIQNQHVFVKLTLGLCNVAPYWITWQTQRLLGAAIDLAQVWPLIWGSFMRHTTNPTPRQNIRLTAPQPFLYADYYNNYLFVSTVGLCFATIHPFILPITAFYITVEGWFKTYLLQYVVITRVESGGLFWRMLINRLLFGMLLANAVTALVIGAKGVGDYNYGIAQIAKSAGMLYVLIPIPFIVWAFKWYCQRTFDVKIAYYSIKSIADPESVPTDPIEVREARQMKRNADRVGVKFGHPALYKKLMTPMVSAKAQHLLKQVYGGRTHGSADDLDDAATVGGYSDVFMTNMSASKIGKHAKTSSDPHFEFVADGDTDFENFKRRAEFREEFGGEGELYGRPDDTSRPGTPGSRMSMMSMGTTAVLGDLRSRSHSPHTRDSSQTRTGGEDDGTGVVYPKGYIAADAHQEHRFNRLDSRQGSVDIATSSYPTFRGGSPHSYYRGSEEEGQLMGHASGMGQATPLGYEQTTRGRTGPVDYFTAPLDDEDTSYDAFRRRGDNARRF</sequence>
<dbReference type="PANTHER" id="PTHR13018">
    <property type="entry name" value="PROBABLE MEMBRANE PROTEIN DUF221-RELATED"/>
    <property type="match status" value="1"/>
</dbReference>
<dbReference type="GO" id="GO:0005886">
    <property type="term" value="C:plasma membrane"/>
    <property type="evidence" value="ECO:0007669"/>
    <property type="project" value="TreeGrafter"/>
</dbReference>